<name>A0A0A9C6R9_ARUDO</name>
<reference evidence="2" key="1">
    <citation type="submission" date="2014-09" db="EMBL/GenBank/DDBJ databases">
        <authorList>
            <person name="Magalhaes I.L.F."/>
            <person name="Oliveira U."/>
            <person name="Santos F.R."/>
            <person name="Vidigal T.H.D.A."/>
            <person name="Brescovit A.D."/>
            <person name="Santos A.J."/>
        </authorList>
    </citation>
    <scope>NUCLEOTIDE SEQUENCE</scope>
    <source>
        <tissue evidence="2">Shoot tissue taken approximately 20 cm above the soil surface</tissue>
    </source>
</reference>
<organism evidence="2">
    <name type="scientific">Arundo donax</name>
    <name type="common">Giant reed</name>
    <name type="synonym">Donax arundinaceus</name>
    <dbReference type="NCBI Taxonomy" id="35708"/>
    <lineage>
        <taxon>Eukaryota</taxon>
        <taxon>Viridiplantae</taxon>
        <taxon>Streptophyta</taxon>
        <taxon>Embryophyta</taxon>
        <taxon>Tracheophyta</taxon>
        <taxon>Spermatophyta</taxon>
        <taxon>Magnoliopsida</taxon>
        <taxon>Liliopsida</taxon>
        <taxon>Poales</taxon>
        <taxon>Poaceae</taxon>
        <taxon>PACMAD clade</taxon>
        <taxon>Arundinoideae</taxon>
        <taxon>Arundineae</taxon>
        <taxon>Arundo</taxon>
    </lineage>
</organism>
<proteinExistence type="predicted"/>
<feature type="region of interest" description="Disordered" evidence="1">
    <location>
        <begin position="1"/>
        <end position="21"/>
    </location>
</feature>
<dbReference type="AlphaFoldDB" id="A0A0A9C6R9"/>
<sequence>MCRPRHREGRTADPCPCGEVR</sequence>
<evidence type="ECO:0000256" key="1">
    <source>
        <dbReference type="SAM" id="MobiDB-lite"/>
    </source>
</evidence>
<reference evidence="2" key="2">
    <citation type="journal article" date="2015" name="Data Brief">
        <title>Shoot transcriptome of the giant reed, Arundo donax.</title>
        <authorList>
            <person name="Barrero R.A."/>
            <person name="Guerrero F.D."/>
            <person name="Moolhuijzen P."/>
            <person name="Goolsby J.A."/>
            <person name="Tidwell J."/>
            <person name="Bellgard S.E."/>
            <person name="Bellgard M.I."/>
        </authorList>
    </citation>
    <scope>NUCLEOTIDE SEQUENCE</scope>
    <source>
        <tissue evidence="2">Shoot tissue taken approximately 20 cm above the soil surface</tissue>
    </source>
</reference>
<evidence type="ECO:0000313" key="2">
    <source>
        <dbReference type="EMBL" id="JAD70123.1"/>
    </source>
</evidence>
<protein>
    <submittedName>
        <fullName evidence="2">Uncharacterized protein</fullName>
    </submittedName>
</protein>
<dbReference type="EMBL" id="GBRH01227772">
    <property type="protein sequence ID" value="JAD70123.1"/>
    <property type="molecule type" value="Transcribed_RNA"/>
</dbReference>
<accession>A0A0A9C6R9</accession>